<feature type="compositionally biased region" description="Basic and acidic residues" evidence="2">
    <location>
        <begin position="201"/>
        <end position="212"/>
    </location>
</feature>
<evidence type="ECO:0000259" key="3">
    <source>
        <dbReference type="PROSITE" id="PS50158"/>
    </source>
</evidence>
<keyword evidence="5" id="KW-1185">Reference proteome</keyword>
<feature type="compositionally biased region" description="Basic and acidic residues" evidence="2">
    <location>
        <begin position="91"/>
        <end position="114"/>
    </location>
</feature>
<keyword evidence="1" id="KW-0863">Zinc-finger</keyword>
<feature type="region of interest" description="Disordered" evidence="2">
    <location>
        <begin position="201"/>
        <end position="266"/>
    </location>
</feature>
<feature type="region of interest" description="Disordered" evidence="2">
    <location>
        <begin position="91"/>
        <end position="163"/>
    </location>
</feature>
<feature type="compositionally biased region" description="Basic and acidic residues" evidence="2">
    <location>
        <begin position="242"/>
        <end position="257"/>
    </location>
</feature>
<dbReference type="SUPFAM" id="SSF57756">
    <property type="entry name" value="Retrovirus zinc finger-like domains"/>
    <property type="match status" value="1"/>
</dbReference>
<dbReference type="AlphaFoldDB" id="A0ABD3I3F1"/>
<dbReference type="GO" id="GO:0008270">
    <property type="term" value="F:zinc ion binding"/>
    <property type="evidence" value="ECO:0007669"/>
    <property type="project" value="UniProtKB-KW"/>
</dbReference>
<keyword evidence="1" id="KW-0479">Metal-binding</keyword>
<comment type="caution">
    <text evidence="4">The sequence shown here is derived from an EMBL/GenBank/DDBJ whole genome shotgun (WGS) entry which is preliminary data.</text>
</comment>
<evidence type="ECO:0000256" key="1">
    <source>
        <dbReference type="PROSITE-ProRule" id="PRU00047"/>
    </source>
</evidence>
<dbReference type="InterPro" id="IPR036875">
    <property type="entry name" value="Znf_CCHC_sf"/>
</dbReference>
<feature type="compositionally biased region" description="Polar residues" evidence="2">
    <location>
        <begin position="132"/>
        <end position="146"/>
    </location>
</feature>
<dbReference type="Proteomes" id="UP001633002">
    <property type="component" value="Unassembled WGS sequence"/>
</dbReference>
<feature type="domain" description="CCHC-type" evidence="3">
    <location>
        <begin position="73"/>
        <end position="87"/>
    </location>
</feature>
<name>A0ABD3I3F1_9MARC</name>
<feature type="compositionally biased region" description="Polar residues" evidence="2">
    <location>
        <begin position="214"/>
        <end position="228"/>
    </location>
</feature>
<dbReference type="InterPro" id="IPR001878">
    <property type="entry name" value="Znf_CCHC"/>
</dbReference>
<protein>
    <recommendedName>
        <fullName evidence="3">CCHC-type domain-containing protein</fullName>
    </recommendedName>
</protein>
<dbReference type="PROSITE" id="PS50158">
    <property type="entry name" value="ZF_CCHC"/>
    <property type="match status" value="1"/>
</dbReference>
<evidence type="ECO:0000313" key="5">
    <source>
        <dbReference type="Proteomes" id="UP001633002"/>
    </source>
</evidence>
<keyword evidence="1" id="KW-0862">Zinc</keyword>
<gene>
    <name evidence="4" type="ORF">R1sor_010966</name>
</gene>
<organism evidence="4 5">
    <name type="scientific">Riccia sorocarpa</name>
    <dbReference type="NCBI Taxonomy" id="122646"/>
    <lineage>
        <taxon>Eukaryota</taxon>
        <taxon>Viridiplantae</taxon>
        <taxon>Streptophyta</taxon>
        <taxon>Embryophyta</taxon>
        <taxon>Marchantiophyta</taxon>
        <taxon>Marchantiopsida</taxon>
        <taxon>Marchantiidae</taxon>
        <taxon>Marchantiales</taxon>
        <taxon>Ricciaceae</taxon>
        <taxon>Riccia</taxon>
    </lineage>
</organism>
<sequence>MGGGYHSPAVGVKICPIIYAAKNTETQQINIIRGYVLMDLSNPLPEFIPIAVAEAPDKVMKQRIRYLRLPDACFICRQRGHFAHACPLEAGRRNQTDGDNIRRAGTRDGSRETRGGQGLNNGEAARRPAEADNSNPAQRENSTEFQTVRRRTKPKFQTPEIKKSLKVDNRYGVLEDKVEERSEAREPVEKKVEVRSRRYDMRDLVSQEKDDQGEASSSSIPRNTSAGQSRDENSMLIQEIIDITKTKDPKNQAEESTPRLAGGKHQ</sequence>
<dbReference type="EMBL" id="JBJQOH010000002">
    <property type="protein sequence ID" value="KAL3696890.1"/>
    <property type="molecule type" value="Genomic_DNA"/>
</dbReference>
<accession>A0ABD3I3F1</accession>
<proteinExistence type="predicted"/>
<reference evidence="4 5" key="1">
    <citation type="submission" date="2024-09" db="EMBL/GenBank/DDBJ databases">
        <title>Chromosome-scale assembly of Riccia sorocarpa.</title>
        <authorList>
            <person name="Paukszto L."/>
        </authorList>
    </citation>
    <scope>NUCLEOTIDE SEQUENCE [LARGE SCALE GENOMIC DNA]</scope>
    <source>
        <strain evidence="4">LP-2024</strain>
        <tissue evidence="4">Aerial parts of the thallus</tissue>
    </source>
</reference>
<evidence type="ECO:0000313" key="4">
    <source>
        <dbReference type="EMBL" id="KAL3696890.1"/>
    </source>
</evidence>
<evidence type="ECO:0000256" key="2">
    <source>
        <dbReference type="SAM" id="MobiDB-lite"/>
    </source>
</evidence>